<dbReference type="GO" id="GO:0003677">
    <property type="term" value="F:DNA binding"/>
    <property type="evidence" value="ECO:0007669"/>
    <property type="project" value="InterPro"/>
</dbReference>
<accession>A0A2T7FU74</accession>
<sequence>MDAFRAVATGRTLLAFELLLGSGQRIGDVLKMKWSDLEDGGLNVKQGKTGKPLWVPLTAQLHAALDATPKRSVFILTNEAATGPWSYRGAAQAIRKIRAQIGALDYDNHALRYTAAVELLNAGADDDVIAAVPGQSTAMVRHYTRSARQKVRALKAREIRT</sequence>
<dbReference type="Proteomes" id="UP000244817">
    <property type="component" value="Unassembled WGS sequence"/>
</dbReference>
<dbReference type="Pfam" id="PF00589">
    <property type="entry name" value="Phage_integrase"/>
    <property type="match status" value="1"/>
</dbReference>
<keyword evidence="4" id="KW-1185">Reference proteome</keyword>
<dbReference type="Gene3D" id="1.10.443.10">
    <property type="entry name" value="Intergrase catalytic core"/>
    <property type="match status" value="1"/>
</dbReference>
<dbReference type="OrthoDB" id="6388170at2"/>
<protein>
    <submittedName>
        <fullName evidence="3">Integrase</fullName>
    </submittedName>
</protein>
<reference evidence="3 4" key="1">
    <citation type="submission" date="2018-04" db="EMBL/GenBank/DDBJ databases">
        <title>Pelagivirga bohaiensis gen. nov., sp. nov., a bacterium isolated from the Bohai Sea.</title>
        <authorList>
            <person name="Ji X."/>
        </authorList>
    </citation>
    <scope>NUCLEOTIDE SEQUENCE [LARGE SCALE GENOMIC DNA]</scope>
    <source>
        <strain evidence="3 4">BH-SD16</strain>
    </source>
</reference>
<keyword evidence="1" id="KW-0233">DNA recombination</keyword>
<dbReference type="EMBL" id="QCYG01000008">
    <property type="protein sequence ID" value="PVA05713.1"/>
    <property type="molecule type" value="Genomic_DNA"/>
</dbReference>
<evidence type="ECO:0000256" key="1">
    <source>
        <dbReference type="ARBA" id="ARBA00023172"/>
    </source>
</evidence>
<name>A0A2T7FU74_9RHOB</name>
<gene>
    <name evidence="3" type="ORF">DC363_12835</name>
</gene>
<dbReference type="InterPro" id="IPR011010">
    <property type="entry name" value="DNA_brk_join_enz"/>
</dbReference>
<dbReference type="AlphaFoldDB" id="A0A2T7FU74"/>
<dbReference type="RefSeq" id="WP_108641566.1">
    <property type="nucleotide sequence ID" value="NZ_QCYG01000008.1"/>
</dbReference>
<dbReference type="GO" id="GO:0006310">
    <property type="term" value="P:DNA recombination"/>
    <property type="evidence" value="ECO:0007669"/>
    <property type="project" value="UniProtKB-KW"/>
</dbReference>
<dbReference type="InterPro" id="IPR013762">
    <property type="entry name" value="Integrase-like_cat_sf"/>
</dbReference>
<evidence type="ECO:0000313" key="3">
    <source>
        <dbReference type="EMBL" id="PVA05713.1"/>
    </source>
</evidence>
<dbReference type="SUPFAM" id="SSF56349">
    <property type="entry name" value="DNA breaking-rejoining enzymes"/>
    <property type="match status" value="1"/>
</dbReference>
<dbReference type="GO" id="GO:0015074">
    <property type="term" value="P:DNA integration"/>
    <property type="evidence" value="ECO:0007669"/>
    <property type="project" value="InterPro"/>
</dbReference>
<proteinExistence type="predicted"/>
<dbReference type="PROSITE" id="PS51898">
    <property type="entry name" value="TYR_RECOMBINASE"/>
    <property type="match status" value="1"/>
</dbReference>
<evidence type="ECO:0000313" key="4">
    <source>
        <dbReference type="Proteomes" id="UP000244817"/>
    </source>
</evidence>
<organism evidence="3 4">
    <name type="scientific">Thalassorhabdomicrobium marinisediminis</name>
    <dbReference type="NCBI Taxonomy" id="2170577"/>
    <lineage>
        <taxon>Bacteria</taxon>
        <taxon>Pseudomonadati</taxon>
        <taxon>Pseudomonadota</taxon>
        <taxon>Alphaproteobacteria</taxon>
        <taxon>Rhodobacterales</taxon>
        <taxon>Paracoccaceae</taxon>
        <taxon>Thalassorhabdomicrobium</taxon>
    </lineage>
</organism>
<dbReference type="InterPro" id="IPR002104">
    <property type="entry name" value="Integrase_catalytic"/>
</dbReference>
<feature type="domain" description="Tyr recombinase" evidence="2">
    <location>
        <begin position="1"/>
        <end position="156"/>
    </location>
</feature>
<comment type="caution">
    <text evidence="3">The sequence shown here is derived from an EMBL/GenBank/DDBJ whole genome shotgun (WGS) entry which is preliminary data.</text>
</comment>
<evidence type="ECO:0000259" key="2">
    <source>
        <dbReference type="PROSITE" id="PS51898"/>
    </source>
</evidence>